<dbReference type="EMBL" id="AFOY02000005">
    <property type="protein sequence ID" value="EXF95626.1"/>
    <property type="molecule type" value="Genomic_DNA"/>
</dbReference>
<evidence type="ECO:0000313" key="1">
    <source>
        <dbReference type="EMBL" id="EXF95626.1"/>
    </source>
</evidence>
<gene>
    <name evidence="1" type="ORF">HK44_023800</name>
</gene>
<organism evidence="1 2">
    <name type="scientific">Pseudomonas fluorescens HK44</name>
    <dbReference type="NCBI Taxonomy" id="1042209"/>
    <lineage>
        <taxon>Bacteria</taxon>
        <taxon>Pseudomonadati</taxon>
        <taxon>Pseudomonadota</taxon>
        <taxon>Gammaproteobacteria</taxon>
        <taxon>Pseudomonadales</taxon>
        <taxon>Pseudomonadaceae</taxon>
        <taxon>Pseudomonas</taxon>
    </lineage>
</organism>
<name>A0A010RTH7_PSEFL</name>
<dbReference type="AlphaFoldDB" id="A0A010RTH7"/>
<comment type="caution">
    <text evidence="1">The sequence shown here is derived from an EMBL/GenBank/DDBJ whole genome shotgun (WGS) entry which is preliminary data.</text>
</comment>
<reference evidence="1 2" key="1">
    <citation type="journal article" date="2011" name="J. Bacteriol.">
        <title>Draft genome sequence of the polycyclic aromatic hydrocarbon-degrading, genetically engineered bioluminescent bioreporter Pseudomonas fluorescens HK44.</title>
        <authorList>
            <person name="Chauhan A."/>
            <person name="Layton A.C."/>
            <person name="Williams D.E."/>
            <person name="Smartt A.E."/>
            <person name="Ripp S."/>
            <person name="Karpinets T.V."/>
            <person name="Brown S.D."/>
            <person name="Sayler G.S."/>
        </authorList>
    </citation>
    <scope>NUCLEOTIDE SEQUENCE [LARGE SCALE GENOMIC DNA]</scope>
    <source>
        <strain evidence="1 2">HK44</strain>
    </source>
</reference>
<dbReference type="Proteomes" id="UP000022611">
    <property type="component" value="Unassembled WGS sequence"/>
</dbReference>
<accession>A0A010RTH7</accession>
<proteinExistence type="predicted"/>
<dbReference type="PATRIC" id="fig|1042209.11.peg.1307"/>
<evidence type="ECO:0000313" key="2">
    <source>
        <dbReference type="Proteomes" id="UP000022611"/>
    </source>
</evidence>
<evidence type="ECO:0008006" key="3">
    <source>
        <dbReference type="Google" id="ProtNLM"/>
    </source>
</evidence>
<dbReference type="HOGENOM" id="CLU_1915253_0_0_6"/>
<sequence>MLAGLIALAGLLMAFFYTKKKPAIKFHISPPRPGSLLIFENLCLTCGQVIGYGRKEIKKATSRQGLWIIEITINATNKRRSIEAIRQLELSVVRREHNFIIVGPYRLKQNAAEILQELKEKYNVRGWLEAGN</sequence>
<protein>
    <recommendedName>
        <fullName evidence="3">SPOR domain-containing protein</fullName>
    </recommendedName>
</protein>